<accession>A0ABT2X1B4</accession>
<name>A0ABT2X1B4_9RHOB</name>
<organism evidence="2 3">
    <name type="scientific">Albidovulum salinarum</name>
    <dbReference type="NCBI Taxonomy" id="2984153"/>
    <lineage>
        <taxon>Bacteria</taxon>
        <taxon>Pseudomonadati</taxon>
        <taxon>Pseudomonadota</taxon>
        <taxon>Alphaproteobacteria</taxon>
        <taxon>Rhodobacterales</taxon>
        <taxon>Paracoccaceae</taxon>
        <taxon>Albidovulum</taxon>
    </lineage>
</organism>
<comment type="caution">
    <text evidence="2">The sequence shown here is derived from an EMBL/GenBank/DDBJ whole genome shotgun (WGS) entry which is preliminary data.</text>
</comment>
<proteinExistence type="predicted"/>
<feature type="transmembrane region" description="Helical" evidence="1">
    <location>
        <begin position="109"/>
        <end position="132"/>
    </location>
</feature>
<dbReference type="RefSeq" id="WP_263334483.1">
    <property type="nucleotide sequence ID" value="NZ_JAOVQO010000005.1"/>
</dbReference>
<dbReference type="EMBL" id="JAOVQO010000005">
    <property type="protein sequence ID" value="MCU9847724.1"/>
    <property type="molecule type" value="Genomic_DNA"/>
</dbReference>
<keyword evidence="1" id="KW-0472">Membrane</keyword>
<dbReference type="Proteomes" id="UP001209535">
    <property type="component" value="Unassembled WGS sequence"/>
</dbReference>
<reference evidence="2 3" key="1">
    <citation type="submission" date="2022-10" db="EMBL/GenBank/DDBJ databases">
        <title>Defluviimonas sp. nov., isolated from ocean surface sediments.</title>
        <authorList>
            <person name="He W."/>
            <person name="Wang L."/>
            <person name="Zhang D.-F."/>
        </authorList>
    </citation>
    <scope>NUCLEOTIDE SEQUENCE [LARGE SCALE GENOMIC DNA]</scope>
    <source>
        <strain evidence="2 3">WL0024</strain>
    </source>
</reference>
<evidence type="ECO:0000313" key="3">
    <source>
        <dbReference type="Proteomes" id="UP001209535"/>
    </source>
</evidence>
<feature type="transmembrane region" description="Helical" evidence="1">
    <location>
        <begin position="76"/>
        <end position="97"/>
    </location>
</feature>
<keyword evidence="3" id="KW-1185">Reference proteome</keyword>
<feature type="transmembrane region" description="Helical" evidence="1">
    <location>
        <begin position="7"/>
        <end position="29"/>
    </location>
</feature>
<sequence length="133" mass="13597">MIAILKIVHLLALSVGLGGGVATLIVRWTAAKADPALGGRIALRISRAGFLAVLVLWATGIALATRAEAAGLTLGLFFWLKIAAAVVLTGAMLTFQVRALRPGPEVAALARLLSPLMLGASTLAVVFAVLAFG</sequence>
<evidence type="ECO:0008006" key="4">
    <source>
        <dbReference type="Google" id="ProtNLM"/>
    </source>
</evidence>
<protein>
    <recommendedName>
        <fullName evidence="4">DUF2269 family protein</fullName>
    </recommendedName>
</protein>
<evidence type="ECO:0000256" key="1">
    <source>
        <dbReference type="SAM" id="Phobius"/>
    </source>
</evidence>
<keyword evidence="1" id="KW-1133">Transmembrane helix</keyword>
<gene>
    <name evidence="2" type="ORF">OEZ60_06860</name>
</gene>
<keyword evidence="1" id="KW-0812">Transmembrane</keyword>
<feature type="transmembrane region" description="Helical" evidence="1">
    <location>
        <begin position="41"/>
        <end position="64"/>
    </location>
</feature>
<evidence type="ECO:0000313" key="2">
    <source>
        <dbReference type="EMBL" id="MCU9847724.1"/>
    </source>
</evidence>